<dbReference type="Gene3D" id="3.40.50.300">
    <property type="entry name" value="P-loop containing nucleotide triphosphate hydrolases"/>
    <property type="match status" value="1"/>
</dbReference>
<dbReference type="EMBL" id="LCRH01000013">
    <property type="protein sequence ID" value="KKW32917.1"/>
    <property type="molecule type" value="Genomic_DNA"/>
</dbReference>
<dbReference type="GO" id="GO:0005524">
    <property type="term" value="F:ATP binding"/>
    <property type="evidence" value="ECO:0007669"/>
    <property type="project" value="InterPro"/>
</dbReference>
<accession>A0A0G1ZWZ5</accession>
<dbReference type="SMART" id="SM00382">
    <property type="entry name" value="AAA"/>
    <property type="match status" value="1"/>
</dbReference>
<reference evidence="3 4" key="1">
    <citation type="journal article" date="2015" name="Nature">
        <title>rRNA introns, odd ribosomes, and small enigmatic genomes across a large radiation of phyla.</title>
        <authorList>
            <person name="Brown C.T."/>
            <person name="Hug L.A."/>
            <person name="Thomas B.C."/>
            <person name="Sharon I."/>
            <person name="Castelle C.J."/>
            <person name="Singh A."/>
            <person name="Wilkins M.J."/>
            <person name="Williams K.H."/>
            <person name="Banfield J.F."/>
        </authorList>
    </citation>
    <scope>NUCLEOTIDE SEQUENCE [LARGE SCALE GENOMIC DNA]</scope>
</reference>
<dbReference type="GO" id="GO:0016887">
    <property type="term" value="F:ATP hydrolysis activity"/>
    <property type="evidence" value="ECO:0007669"/>
    <property type="project" value="InterPro"/>
</dbReference>
<sequence>MKQEFEQHGIMTTPGLEEQRRHIMNEARRKMEGTNGVSVLLGPTGSGKTVTARYLAKELSPGGEYEFVSAHAKMTPDDLLFRMGLTVEGMEAKDVPAKIVAAQDAYRELNRQLDENVMARDLQDIADVIKQGAASPHMVTKRVLEAVGRAAKEGKIVVIDEFNFLPPETLASLQDLLANPEAAKRGFGVIFTGNVGKDYLKRQSLDAAFVNRVVSGIVEYQFPPQELNASFENSVLERSVVKEGAHPMPRDLYMVGVDQLADRKGNVEAPEGALRDVWRLTQIFSLIQQLSSGKDFQRLGLGTSMVGTSSYQFKSLFLSFRNMNQVLREWKLEGYTKDLDWYIFQNIIRPGSVIAPKEAAQMYHLFMHRGGFFSGDSWKAIHVDVASWDIQGVDSIEDMKGTPASLKQFETDEVVEAVSGMGVPSYEELGITQEDLEKNLTKEKEAEIDREEGKKEEEKRLYGKELPKLLWDFFELSCPLSEEA</sequence>
<evidence type="ECO:0000313" key="4">
    <source>
        <dbReference type="Proteomes" id="UP000034054"/>
    </source>
</evidence>
<dbReference type="SUPFAM" id="SSF52540">
    <property type="entry name" value="P-loop containing nucleoside triphosphate hydrolases"/>
    <property type="match status" value="1"/>
</dbReference>
<dbReference type="InterPro" id="IPR003593">
    <property type="entry name" value="AAA+_ATPase"/>
</dbReference>
<dbReference type="InterPro" id="IPR011704">
    <property type="entry name" value="ATPase_dyneun-rel_AAA"/>
</dbReference>
<organism evidence="3 4">
    <name type="scientific">Candidatus Uhrbacteria bacterium GW2011_GWA2_52_8d</name>
    <dbReference type="NCBI Taxonomy" id="1618979"/>
    <lineage>
        <taxon>Bacteria</taxon>
        <taxon>Candidatus Uhriibacteriota</taxon>
    </lineage>
</organism>
<feature type="domain" description="AAA+ ATPase" evidence="2">
    <location>
        <begin position="34"/>
        <end position="224"/>
    </location>
</feature>
<gene>
    <name evidence="3" type="ORF">UY76_C0013G0005</name>
</gene>
<feature type="region of interest" description="Disordered" evidence="1">
    <location>
        <begin position="437"/>
        <end position="457"/>
    </location>
</feature>
<evidence type="ECO:0000259" key="2">
    <source>
        <dbReference type="SMART" id="SM00382"/>
    </source>
</evidence>
<comment type="caution">
    <text evidence="3">The sequence shown here is derived from an EMBL/GenBank/DDBJ whole genome shotgun (WGS) entry which is preliminary data.</text>
</comment>
<evidence type="ECO:0000313" key="3">
    <source>
        <dbReference type="EMBL" id="KKW32917.1"/>
    </source>
</evidence>
<dbReference type="AlphaFoldDB" id="A0A0G1ZWZ5"/>
<name>A0A0G1ZWZ5_9BACT</name>
<proteinExistence type="predicted"/>
<protein>
    <recommendedName>
        <fullName evidence="2">AAA+ ATPase domain-containing protein</fullName>
    </recommendedName>
</protein>
<evidence type="ECO:0000256" key="1">
    <source>
        <dbReference type="SAM" id="MobiDB-lite"/>
    </source>
</evidence>
<dbReference type="InterPro" id="IPR027417">
    <property type="entry name" value="P-loop_NTPase"/>
</dbReference>
<dbReference type="Pfam" id="PF07728">
    <property type="entry name" value="AAA_5"/>
    <property type="match status" value="1"/>
</dbReference>
<dbReference type="CDD" id="cd00009">
    <property type="entry name" value="AAA"/>
    <property type="match status" value="1"/>
</dbReference>
<dbReference type="Proteomes" id="UP000034054">
    <property type="component" value="Unassembled WGS sequence"/>
</dbReference>